<proteinExistence type="predicted"/>
<sequence length="93" mass="10450">MLPIRRWSHRFNNQSERSTQNVAKCDRSNHPYAFSILQGSNLTQVTDLLYYLADILNKSPGFSGQLTKIAAVKDNKSQNYAAIGTLLESESSE</sequence>
<keyword evidence="2" id="KW-1185">Reference proteome</keyword>
<evidence type="ECO:0000313" key="2">
    <source>
        <dbReference type="Proteomes" id="UP000887013"/>
    </source>
</evidence>
<organism evidence="1 2">
    <name type="scientific">Nephila pilipes</name>
    <name type="common">Giant wood spider</name>
    <name type="synonym">Nephila maculata</name>
    <dbReference type="NCBI Taxonomy" id="299642"/>
    <lineage>
        <taxon>Eukaryota</taxon>
        <taxon>Metazoa</taxon>
        <taxon>Ecdysozoa</taxon>
        <taxon>Arthropoda</taxon>
        <taxon>Chelicerata</taxon>
        <taxon>Arachnida</taxon>
        <taxon>Araneae</taxon>
        <taxon>Araneomorphae</taxon>
        <taxon>Entelegynae</taxon>
        <taxon>Araneoidea</taxon>
        <taxon>Nephilidae</taxon>
        <taxon>Nephila</taxon>
    </lineage>
</organism>
<protein>
    <submittedName>
        <fullName evidence="1">Uncharacterized protein</fullName>
    </submittedName>
</protein>
<comment type="caution">
    <text evidence="1">The sequence shown here is derived from an EMBL/GenBank/DDBJ whole genome shotgun (WGS) entry which is preliminary data.</text>
</comment>
<evidence type="ECO:0000313" key="1">
    <source>
        <dbReference type="EMBL" id="GFT16851.1"/>
    </source>
</evidence>
<dbReference type="Proteomes" id="UP000887013">
    <property type="component" value="Unassembled WGS sequence"/>
</dbReference>
<dbReference type="AlphaFoldDB" id="A0A8X6NIJ7"/>
<name>A0A8X6NIJ7_NEPPI</name>
<accession>A0A8X6NIJ7</accession>
<dbReference type="EMBL" id="BMAW01104897">
    <property type="protein sequence ID" value="GFT16851.1"/>
    <property type="molecule type" value="Genomic_DNA"/>
</dbReference>
<gene>
    <name evidence="1" type="ORF">NPIL_244621</name>
</gene>
<reference evidence="1" key="1">
    <citation type="submission" date="2020-08" db="EMBL/GenBank/DDBJ databases">
        <title>Multicomponent nature underlies the extraordinary mechanical properties of spider dragline silk.</title>
        <authorList>
            <person name="Kono N."/>
            <person name="Nakamura H."/>
            <person name="Mori M."/>
            <person name="Yoshida Y."/>
            <person name="Ohtoshi R."/>
            <person name="Malay A.D."/>
            <person name="Moran D.A.P."/>
            <person name="Tomita M."/>
            <person name="Numata K."/>
            <person name="Arakawa K."/>
        </authorList>
    </citation>
    <scope>NUCLEOTIDE SEQUENCE</scope>
</reference>